<gene>
    <name evidence="1" type="ORF">J2S74_001712</name>
</gene>
<name>A0ABT9ZUD2_9BACI</name>
<dbReference type="EMBL" id="JAUSUG010000005">
    <property type="protein sequence ID" value="MDQ0254337.1"/>
    <property type="molecule type" value="Genomic_DNA"/>
</dbReference>
<comment type="caution">
    <text evidence="1">The sequence shown here is derived from an EMBL/GenBank/DDBJ whole genome shotgun (WGS) entry which is preliminary data.</text>
</comment>
<keyword evidence="2" id="KW-1185">Reference proteome</keyword>
<dbReference type="RefSeq" id="WP_307324157.1">
    <property type="nucleotide sequence ID" value="NZ_JAUSUG010000005.1"/>
</dbReference>
<sequence>MAHIFGRGLLFAAILMFGFILGIVYSNHVQVDPDNILAKKEKEPKEEESVPVRTTPGIVFKEVEDYKIKMEDGDGLVIYDHDDEEIRKDLVKDVDLQRDLMDKTLYANSAGRHNFFSQMGLRTADAFEGAFRSFFSLMSH</sequence>
<proteinExistence type="predicted"/>
<accession>A0ABT9ZUD2</accession>
<dbReference type="Proteomes" id="UP001230005">
    <property type="component" value="Unassembled WGS sequence"/>
</dbReference>
<organism evidence="1 2">
    <name type="scientific">Evansella vedderi</name>
    <dbReference type="NCBI Taxonomy" id="38282"/>
    <lineage>
        <taxon>Bacteria</taxon>
        <taxon>Bacillati</taxon>
        <taxon>Bacillota</taxon>
        <taxon>Bacilli</taxon>
        <taxon>Bacillales</taxon>
        <taxon>Bacillaceae</taxon>
        <taxon>Evansella</taxon>
    </lineage>
</organism>
<protein>
    <submittedName>
        <fullName evidence="1">Uncharacterized protein</fullName>
    </submittedName>
</protein>
<evidence type="ECO:0000313" key="1">
    <source>
        <dbReference type="EMBL" id="MDQ0254337.1"/>
    </source>
</evidence>
<evidence type="ECO:0000313" key="2">
    <source>
        <dbReference type="Proteomes" id="UP001230005"/>
    </source>
</evidence>
<reference evidence="1 2" key="1">
    <citation type="submission" date="2023-07" db="EMBL/GenBank/DDBJ databases">
        <title>Genomic Encyclopedia of Type Strains, Phase IV (KMG-IV): sequencing the most valuable type-strain genomes for metagenomic binning, comparative biology and taxonomic classification.</title>
        <authorList>
            <person name="Goeker M."/>
        </authorList>
    </citation>
    <scope>NUCLEOTIDE SEQUENCE [LARGE SCALE GENOMIC DNA]</scope>
    <source>
        <strain evidence="1 2">DSM 9768</strain>
    </source>
</reference>